<dbReference type="PANTHER" id="PTHR31004:SF3">
    <property type="entry name" value="TRANSMEMBRANE PROTEIN 79"/>
    <property type="match status" value="1"/>
</dbReference>
<evidence type="ECO:0000256" key="1">
    <source>
        <dbReference type="SAM" id="MobiDB-lite"/>
    </source>
</evidence>
<dbReference type="GO" id="GO:0045055">
    <property type="term" value="P:regulated exocytosis"/>
    <property type="evidence" value="ECO:0007669"/>
    <property type="project" value="TreeGrafter"/>
</dbReference>
<keyword evidence="4" id="KW-1185">Reference proteome</keyword>
<reference evidence="3" key="1">
    <citation type="thesis" date="2021" institute="BYU ScholarsArchive" country="Provo, UT, USA">
        <title>Applications of and Algorithms for Genome Assembly and Genomic Analyses with an Emphasis on Marine Teleosts.</title>
        <authorList>
            <person name="Pickett B.D."/>
        </authorList>
    </citation>
    <scope>NUCLEOTIDE SEQUENCE</scope>
    <source>
        <strain evidence="3">HI-2016</strain>
    </source>
</reference>
<dbReference type="GO" id="GO:0032588">
    <property type="term" value="C:trans-Golgi network membrane"/>
    <property type="evidence" value="ECO:0007669"/>
    <property type="project" value="TreeGrafter"/>
</dbReference>
<evidence type="ECO:0000256" key="2">
    <source>
        <dbReference type="SAM" id="Phobius"/>
    </source>
</evidence>
<evidence type="ECO:0008006" key="5">
    <source>
        <dbReference type="Google" id="ProtNLM"/>
    </source>
</evidence>
<dbReference type="PANTHER" id="PTHR31004">
    <property type="entry name" value="TRANSMEMBRANE PROTEIN 79"/>
    <property type="match status" value="1"/>
</dbReference>
<feature type="transmembrane region" description="Helical" evidence="2">
    <location>
        <begin position="326"/>
        <end position="344"/>
    </location>
</feature>
<name>A0A8T2PDW7_9TELE</name>
<feature type="transmembrane region" description="Helical" evidence="2">
    <location>
        <begin position="212"/>
        <end position="238"/>
    </location>
</feature>
<keyword evidence="2" id="KW-1133">Transmembrane helix</keyword>
<feature type="region of interest" description="Disordered" evidence="1">
    <location>
        <begin position="56"/>
        <end position="113"/>
    </location>
</feature>
<protein>
    <recommendedName>
        <fullName evidence="5">Transmembrane protein 79</fullName>
    </recommendedName>
</protein>
<evidence type="ECO:0000313" key="3">
    <source>
        <dbReference type="EMBL" id="KAG9350744.1"/>
    </source>
</evidence>
<dbReference type="Proteomes" id="UP000824540">
    <property type="component" value="Unassembled WGS sequence"/>
</dbReference>
<sequence>MTSAERLAISNHEIKEIDSVKESISDIINQLQDIDPARLSFSPFLDLDTQISLAQVSDSPESSVEELRSPTHSVPGSQHSLEPQPTGEHLDQGQNELTGRPPHSAKEQGVPEDAVGRDFPLMEEELSENCNSTPPPALQGEIPNGTDREWWSPLESTNLESTADEGHPLIRTIPECIEMGVWDPQEEREHDTVPEAVDRGHCCCRCCMSGRVPALCSTLASLLCLPGILYALYFYVPLDVPDCPDLVSRLSFTLQCCAVAAVPIILAMLAGAVCRFCTASLEPGQASPRGSVLLQLFVTASLEQLFLYTLNLVVITIFLAQDQLKAVPILVGVFVGGRLVYWLSLHICSLWRGFGSGLTVFPLVAMVAFNLYHLFDLGFSKLFSGPEEIHFAMTTPSPWPLVMPEGFRDKLDHSLSSDCLDTQRGRGYC</sequence>
<feature type="compositionally biased region" description="Polar residues" evidence="1">
    <location>
        <begin position="70"/>
        <end position="83"/>
    </location>
</feature>
<gene>
    <name evidence="3" type="ORF">JZ751_024633</name>
</gene>
<keyword evidence="2" id="KW-0472">Membrane</keyword>
<dbReference type="AlphaFoldDB" id="A0A8T2PDW7"/>
<feature type="transmembrane region" description="Helical" evidence="2">
    <location>
        <begin position="250"/>
        <end position="273"/>
    </location>
</feature>
<dbReference type="EMBL" id="JAFBMS010000007">
    <property type="protein sequence ID" value="KAG9350744.1"/>
    <property type="molecule type" value="Genomic_DNA"/>
</dbReference>
<feature type="transmembrane region" description="Helical" evidence="2">
    <location>
        <begin position="293"/>
        <end position="319"/>
    </location>
</feature>
<evidence type="ECO:0000313" key="4">
    <source>
        <dbReference type="Proteomes" id="UP000824540"/>
    </source>
</evidence>
<feature type="transmembrane region" description="Helical" evidence="2">
    <location>
        <begin position="350"/>
        <end position="372"/>
    </location>
</feature>
<proteinExistence type="predicted"/>
<keyword evidence="2" id="KW-0812">Transmembrane</keyword>
<organism evidence="3 4">
    <name type="scientific">Albula glossodonta</name>
    <name type="common">roundjaw bonefish</name>
    <dbReference type="NCBI Taxonomy" id="121402"/>
    <lineage>
        <taxon>Eukaryota</taxon>
        <taxon>Metazoa</taxon>
        <taxon>Chordata</taxon>
        <taxon>Craniata</taxon>
        <taxon>Vertebrata</taxon>
        <taxon>Euteleostomi</taxon>
        <taxon>Actinopterygii</taxon>
        <taxon>Neopterygii</taxon>
        <taxon>Teleostei</taxon>
        <taxon>Albuliformes</taxon>
        <taxon>Albulidae</taxon>
        <taxon>Albula</taxon>
    </lineage>
</organism>
<accession>A0A8T2PDW7</accession>
<dbReference type="OrthoDB" id="8887147at2759"/>
<dbReference type="GO" id="GO:0005765">
    <property type="term" value="C:lysosomal membrane"/>
    <property type="evidence" value="ECO:0007669"/>
    <property type="project" value="TreeGrafter"/>
</dbReference>
<comment type="caution">
    <text evidence="3">The sequence shown here is derived from an EMBL/GenBank/DDBJ whole genome shotgun (WGS) entry which is preliminary data.</text>
</comment>